<evidence type="ECO:0000313" key="3">
    <source>
        <dbReference type="Proteomes" id="UP000799753"/>
    </source>
</evidence>
<protein>
    <recommendedName>
        <fullName evidence="4">Myb-like domain-containing protein</fullName>
    </recommendedName>
</protein>
<evidence type="ECO:0000256" key="1">
    <source>
        <dbReference type="SAM" id="MobiDB-lite"/>
    </source>
</evidence>
<evidence type="ECO:0000313" key="2">
    <source>
        <dbReference type="EMBL" id="KAF2641671.1"/>
    </source>
</evidence>
<evidence type="ECO:0008006" key="4">
    <source>
        <dbReference type="Google" id="ProtNLM"/>
    </source>
</evidence>
<dbReference type="Proteomes" id="UP000799753">
    <property type="component" value="Unassembled WGS sequence"/>
</dbReference>
<feature type="compositionally biased region" description="Polar residues" evidence="1">
    <location>
        <begin position="153"/>
        <end position="166"/>
    </location>
</feature>
<dbReference type="AlphaFoldDB" id="A0A6A6S3J5"/>
<dbReference type="OrthoDB" id="3439209at2759"/>
<dbReference type="EMBL" id="MU006782">
    <property type="protein sequence ID" value="KAF2641671.1"/>
    <property type="molecule type" value="Genomic_DNA"/>
</dbReference>
<feature type="compositionally biased region" description="Basic and acidic residues" evidence="1">
    <location>
        <begin position="128"/>
        <end position="138"/>
    </location>
</feature>
<organism evidence="2 3">
    <name type="scientific">Massarina eburnea CBS 473.64</name>
    <dbReference type="NCBI Taxonomy" id="1395130"/>
    <lineage>
        <taxon>Eukaryota</taxon>
        <taxon>Fungi</taxon>
        <taxon>Dikarya</taxon>
        <taxon>Ascomycota</taxon>
        <taxon>Pezizomycotina</taxon>
        <taxon>Dothideomycetes</taxon>
        <taxon>Pleosporomycetidae</taxon>
        <taxon>Pleosporales</taxon>
        <taxon>Massarineae</taxon>
        <taxon>Massarinaceae</taxon>
        <taxon>Massarina</taxon>
    </lineage>
</organism>
<feature type="region of interest" description="Disordered" evidence="1">
    <location>
        <begin position="123"/>
        <end position="203"/>
    </location>
</feature>
<keyword evidence="3" id="KW-1185">Reference proteome</keyword>
<feature type="compositionally biased region" description="Polar residues" evidence="1">
    <location>
        <begin position="176"/>
        <end position="185"/>
    </location>
</feature>
<feature type="compositionally biased region" description="Low complexity" evidence="1">
    <location>
        <begin position="318"/>
        <end position="331"/>
    </location>
</feature>
<accession>A0A6A6S3J5</accession>
<reference evidence="2" key="1">
    <citation type="journal article" date="2020" name="Stud. Mycol.">
        <title>101 Dothideomycetes genomes: a test case for predicting lifestyles and emergence of pathogens.</title>
        <authorList>
            <person name="Haridas S."/>
            <person name="Albert R."/>
            <person name="Binder M."/>
            <person name="Bloem J."/>
            <person name="Labutti K."/>
            <person name="Salamov A."/>
            <person name="Andreopoulos B."/>
            <person name="Baker S."/>
            <person name="Barry K."/>
            <person name="Bills G."/>
            <person name="Bluhm B."/>
            <person name="Cannon C."/>
            <person name="Castanera R."/>
            <person name="Culley D."/>
            <person name="Daum C."/>
            <person name="Ezra D."/>
            <person name="Gonzalez J."/>
            <person name="Henrissat B."/>
            <person name="Kuo A."/>
            <person name="Liang C."/>
            <person name="Lipzen A."/>
            <person name="Lutzoni F."/>
            <person name="Magnuson J."/>
            <person name="Mondo S."/>
            <person name="Nolan M."/>
            <person name="Ohm R."/>
            <person name="Pangilinan J."/>
            <person name="Park H.-J."/>
            <person name="Ramirez L."/>
            <person name="Alfaro M."/>
            <person name="Sun H."/>
            <person name="Tritt A."/>
            <person name="Yoshinaga Y."/>
            <person name="Zwiers L.-H."/>
            <person name="Turgeon B."/>
            <person name="Goodwin S."/>
            <person name="Spatafora J."/>
            <person name="Crous P."/>
            <person name="Grigoriev I."/>
        </authorList>
    </citation>
    <scope>NUCLEOTIDE SEQUENCE</scope>
    <source>
        <strain evidence="2">CBS 473.64</strain>
    </source>
</reference>
<sequence length="464" mass="51546">MARATDRNNIYNHNLNLFCPAMSAGIRFPIPLAQQLVGFTGQPMSHSGRPDSGADSGAFAMQPSVLSSNPQYRRARMVDTSLRHNTMHATRFMNGQVDNAMYTNAIAQDPECGFKLNNHLSYPGESKGTNEYRLRDDWPLSNRGHLPQEHSVSDTTSSTSPKSFLSDQFKHDEVSPASSWDQHTLPSPEDVKLSPGGSTSSGELLRIPSLQSAANMMINGHSGTSLSGMNTMGTSRTGLSTSSQPVPMYTSMYDRGASHHPAWPDTRYTHDTSRMQYYDDGVTAPRSYPQRNNGAGRQYGNSAQAPSSHRTLARADDTSSSTASQDYSSSTPPSNTVSRRKIEDKILVACKNKGMTYKQIKEKLKTSAAESTLRGRYRALTKDKDARVRKPVWMDKDLRLLEENVQQQLDSLDSSYQEMNEDQQLSKVSWKKVSEYIVEHGGSYAFGNSTCKKKWVQLQASRDE</sequence>
<proteinExistence type="predicted"/>
<gene>
    <name evidence="2" type="ORF">P280DRAFT_516692</name>
</gene>
<name>A0A6A6S3J5_9PLEO</name>
<feature type="region of interest" description="Disordered" evidence="1">
    <location>
        <begin position="280"/>
        <end position="340"/>
    </location>
</feature>
<feature type="compositionally biased region" description="Polar residues" evidence="1">
    <location>
        <begin position="289"/>
        <end position="310"/>
    </location>
</feature>